<feature type="transmembrane region" description="Helical" evidence="8">
    <location>
        <begin position="378"/>
        <end position="398"/>
    </location>
</feature>
<comment type="similarity">
    <text evidence="7">Belongs to the glycosyltransferase 87 family.</text>
</comment>
<evidence type="ECO:0000313" key="9">
    <source>
        <dbReference type="EMBL" id="MBL7526626.1"/>
    </source>
</evidence>
<proteinExistence type="inferred from homology"/>
<gene>
    <name evidence="9" type="ORF">I5282_08595</name>
</gene>
<feature type="transmembrane region" description="Helical" evidence="8">
    <location>
        <begin position="112"/>
        <end position="132"/>
    </location>
</feature>
<keyword evidence="6 8" id="KW-0472">Membrane</keyword>
<evidence type="ECO:0000256" key="6">
    <source>
        <dbReference type="ARBA" id="ARBA00023136"/>
    </source>
</evidence>
<feature type="transmembrane region" description="Helical" evidence="8">
    <location>
        <begin position="278"/>
        <end position="297"/>
    </location>
</feature>
<feature type="transmembrane region" description="Helical" evidence="8">
    <location>
        <begin position="418"/>
        <end position="439"/>
    </location>
</feature>
<evidence type="ECO:0000256" key="5">
    <source>
        <dbReference type="ARBA" id="ARBA00022989"/>
    </source>
</evidence>
<feature type="transmembrane region" description="Helical" evidence="8">
    <location>
        <begin position="185"/>
        <end position="207"/>
    </location>
</feature>
<organism evidence="9 10">
    <name type="scientific">Legionella bononiensis</name>
    <dbReference type="NCBI Taxonomy" id="2793102"/>
    <lineage>
        <taxon>Bacteria</taxon>
        <taxon>Pseudomonadati</taxon>
        <taxon>Pseudomonadota</taxon>
        <taxon>Gammaproteobacteria</taxon>
        <taxon>Legionellales</taxon>
        <taxon>Legionellaceae</taxon>
        <taxon>Legionella</taxon>
    </lineage>
</organism>
<feature type="transmembrane region" description="Helical" evidence="8">
    <location>
        <begin position="352"/>
        <end position="371"/>
    </location>
</feature>
<name>A0ABS1WBA0_9GAMM</name>
<evidence type="ECO:0000256" key="8">
    <source>
        <dbReference type="SAM" id="Phobius"/>
    </source>
</evidence>
<evidence type="ECO:0000256" key="1">
    <source>
        <dbReference type="ARBA" id="ARBA00004651"/>
    </source>
</evidence>
<dbReference type="RefSeq" id="WP_203113119.1">
    <property type="nucleotide sequence ID" value="NZ_JADOBG010000022.1"/>
</dbReference>
<keyword evidence="2" id="KW-1003">Cell membrane</keyword>
<comment type="caution">
    <text evidence="9">The sequence shown here is derived from an EMBL/GenBank/DDBJ whole genome shotgun (WGS) entry which is preliminary data.</text>
</comment>
<accession>A0ABS1WBA0</accession>
<keyword evidence="5 8" id="KW-1133">Transmembrane helix</keyword>
<keyword evidence="4 8" id="KW-0812">Transmembrane</keyword>
<dbReference type="Pfam" id="PF09594">
    <property type="entry name" value="GT87"/>
    <property type="match status" value="1"/>
</dbReference>
<feature type="transmembrane region" description="Helical" evidence="8">
    <location>
        <begin position="28"/>
        <end position="45"/>
    </location>
</feature>
<evidence type="ECO:0000313" key="10">
    <source>
        <dbReference type="Proteomes" id="UP000809910"/>
    </source>
</evidence>
<comment type="subcellular location">
    <subcellularLocation>
        <location evidence="1">Cell membrane</location>
        <topology evidence="1">Multi-pass membrane protein</topology>
    </subcellularLocation>
</comment>
<evidence type="ECO:0000256" key="4">
    <source>
        <dbReference type="ARBA" id="ARBA00022692"/>
    </source>
</evidence>
<keyword evidence="10" id="KW-1185">Reference proteome</keyword>
<evidence type="ECO:0000256" key="3">
    <source>
        <dbReference type="ARBA" id="ARBA00022679"/>
    </source>
</evidence>
<reference evidence="9 10" key="1">
    <citation type="submission" date="2020-12" db="EMBL/GenBank/DDBJ databases">
        <title>WGS of Legionella: environmental sample.</title>
        <authorList>
            <person name="Cristino S."/>
            <person name="Girolamini L."/>
            <person name="Salaris S."/>
            <person name="Pascale M.R."/>
            <person name="Mazzotta M."/>
            <person name="Orsini M."/>
            <person name="Grottola A."/>
        </authorList>
    </citation>
    <scope>NUCLEOTIDE SEQUENCE [LARGE SCALE GENOMIC DNA]</scope>
    <source>
        <strain evidence="9 10">30cs62</strain>
    </source>
</reference>
<keyword evidence="3" id="KW-0808">Transferase</keyword>
<dbReference type="Proteomes" id="UP000809910">
    <property type="component" value="Unassembled WGS sequence"/>
</dbReference>
<evidence type="ECO:0000256" key="7">
    <source>
        <dbReference type="ARBA" id="ARBA00024033"/>
    </source>
</evidence>
<dbReference type="EMBL" id="JADWVN010000016">
    <property type="protein sequence ID" value="MBL7526626.1"/>
    <property type="molecule type" value="Genomic_DNA"/>
</dbReference>
<protein>
    <submittedName>
        <fullName evidence="9">DUF2029 domain-containing protein</fullName>
    </submittedName>
</protein>
<evidence type="ECO:0000256" key="2">
    <source>
        <dbReference type="ARBA" id="ARBA00022475"/>
    </source>
</evidence>
<sequence>MEQVNSKDFKITSLYSSLIKLKTTPQKVALFGVILFIYCMLFYYMRALQLRLDFYSFYASALAYLEGLVPYKTIVASFLPNPVVVPENLNPPFFLQLISPLARFNIKTASSLWFGISLISGIWGALLSLHLISPATYFKHHWLTYLFIYLAMYSTLMNTSYNQIGGILLFFVSVGYYFYLQQRDYWAGFLWGIIIAIKLFPALLFIFAFSQKRYTLIAVMLLTVLLACLWPLLARGPEIYALYFKMILNIPWQGGNWNASISGFLFRLFTLEYAHQHLFLIKIIYLCVSLVLLAWYIKKINFFRDRSEHHRAFCLTLTLMIMMSPMGWLYYFSLLLIPLTFLWLTLNQYPKISLLWIICIFLINAPLPYFSSNDMDPFIYRISLHSLYFYGVLLMVYLLVHFPDPPKDEVMGAQKETVYPVIISTSLALGLFTVLYNLITHWYKIIT</sequence>
<dbReference type="InterPro" id="IPR018584">
    <property type="entry name" value="GT87"/>
</dbReference>
<feature type="transmembrane region" description="Helical" evidence="8">
    <location>
        <begin position="138"/>
        <end position="156"/>
    </location>
</feature>
<feature type="transmembrane region" description="Helical" evidence="8">
    <location>
        <begin position="214"/>
        <end position="233"/>
    </location>
</feature>